<dbReference type="Proteomes" id="UP000675881">
    <property type="component" value="Chromosome 1"/>
</dbReference>
<protein>
    <submittedName>
        <fullName evidence="1">(salmon louse) hypothetical protein</fullName>
    </submittedName>
</protein>
<sequence>MSSSSWLPPSDRYNDDPVLKTLLKQLADEEYEEPEDVLQDKSRYAKFLLHNHLSSIRQYIFPSYCVDRHCTEEIKPSDPEVKRSRIECEADNSFQSCESDTSEKEMFKDLLERIELEDDLAPIFNDFRKCSSISLSNRSVLESNKLSHLCSQSLLLSPEEDSPLLRMLFECLITPSILSLSLPFPRSLLNLFVELLSTFTEHFARYVLASLLLLKEDNLTDFITTCFSRQANGSIKSFLFPIYFFHPTDTE</sequence>
<organism evidence="1 2">
    <name type="scientific">Lepeophtheirus salmonis</name>
    <name type="common">Salmon louse</name>
    <name type="synonym">Caligus salmonis</name>
    <dbReference type="NCBI Taxonomy" id="72036"/>
    <lineage>
        <taxon>Eukaryota</taxon>
        <taxon>Metazoa</taxon>
        <taxon>Ecdysozoa</taxon>
        <taxon>Arthropoda</taxon>
        <taxon>Crustacea</taxon>
        <taxon>Multicrustacea</taxon>
        <taxon>Hexanauplia</taxon>
        <taxon>Copepoda</taxon>
        <taxon>Siphonostomatoida</taxon>
        <taxon>Caligidae</taxon>
        <taxon>Lepeophtheirus</taxon>
    </lineage>
</organism>
<proteinExistence type="predicted"/>
<keyword evidence="2" id="KW-1185">Reference proteome</keyword>
<accession>A0A7R8CCV5</accession>
<dbReference type="AlphaFoldDB" id="A0A7R8CCV5"/>
<evidence type="ECO:0000313" key="2">
    <source>
        <dbReference type="Proteomes" id="UP000675881"/>
    </source>
</evidence>
<reference evidence="1" key="1">
    <citation type="submission" date="2021-02" db="EMBL/GenBank/DDBJ databases">
        <authorList>
            <person name="Bekaert M."/>
        </authorList>
    </citation>
    <scope>NUCLEOTIDE SEQUENCE</scope>
    <source>
        <strain evidence="1">IoA-00</strain>
    </source>
</reference>
<name>A0A7R8CCV5_LEPSM</name>
<dbReference type="EMBL" id="HG994580">
    <property type="protein sequence ID" value="CAF2769823.1"/>
    <property type="molecule type" value="Genomic_DNA"/>
</dbReference>
<gene>
    <name evidence="1" type="ORF">LSAA_2059</name>
</gene>
<evidence type="ECO:0000313" key="1">
    <source>
        <dbReference type="EMBL" id="CAF2769823.1"/>
    </source>
</evidence>